<accession>A0A3G9IU05</accession>
<dbReference type="GO" id="GO:0016757">
    <property type="term" value="F:glycosyltransferase activity"/>
    <property type="evidence" value="ECO:0007669"/>
    <property type="project" value="UniProtKB-KW"/>
</dbReference>
<name>A0A3G9IU05_9ACTN</name>
<dbReference type="PANTHER" id="PTHR12526:SF510">
    <property type="entry name" value="D-INOSITOL 3-PHOSPHATE GLYCOSYLTRANSFERASE"/>
    <property type="match status" value="1"/>
</dbReference>
<dbReference type="EMBL" id="AP019307">
    <property type="protein sequence ID" value="BBH17111.1"/>
    <property type="molecule type" value="Genomic_DNA"/>
</dbReference>
<evidence type="ECO:0000256" key="1">
    <source>
        <dbReference type="ARBA" id="ARBA00022676"/>
    </source>
</evidence>
<reference evidence="3 4" key="1">
    <citation type="submission" date="2018-11" db="EMBL/GenBank/DDBJ databases">
        <title>Complete genome sequence of Nocardioides baekrokdamisoli strain KCTC 39748.</title>
        <authorList>
            <person name="Kang S.W."/>
            <person name="Lee K.C."/>
            <person name="Kim K.K."/>
            <person name="Kim J.S."/>
            <person name="Kim D.S."/>
            <person name="Ko S.H."/>
            <person name="Yang S.H."/>
            <person name="Shin Y.K."/>
            <person name="Lee J.S."/>
        </authorList>
    </citation>
    <scope>NUCLEOTIDE SEQUENCE [LARGE SCALE GENOMIC DNA]</scope>
    <source>
        <strain evidence="3 4">KCTC 39748</strain>
    </source>
</reference>
<evidence type="ECO:0000313" key="3">
    <source>
        <dbReference type="EMBL" id="BBH17111.1"/>
    </source>
</evidence>
<keyword evidence="1" id="KW-0328">Glycosyltransferase</keyword>
<evidence type="ECO:0000313" key="4">
    <source>
        <dbReference type="Proteomes" id="UP000271573"/>
    </source>
</evidence>
<dbReference type="AlphaFoldDB" id="A0A3G9IU05"/>
<keyword evidence="2" id="KW-0808">Transferase</keyword>
<evidence type="ECO:0000256" key="2">
    <source>
        <dbReference type="ARBA" id="ARBA00022679"/>
    </source>
</evidence>
<evidence type="ECO:0008006" key="5">
    <source>
        <dbReference type="Google" id="ProtNLM"/>
    </source>
</evidence>
<sequence length="354" mass="39417">MVRVFDEARTAHLERLQSGADGAFIYRLRRYDFDAQLAVDVGARRLTRLQTAWALATGGYELVELNEPAAIRNWPSLVLYVTVLRLSSLVRRRRVRVLYYAIENFDVADFLRVRLHLPLWVARRVSALAFRWLIPSGTRIAFGTDQAAALYRAVNARALARAEVTLIPALSAVCDACDLPDERLPRVTFLGAFERRKGLQNLMACWPGVLAAEPDAELAILGKGPLEAVVAEWARSRTEVTLRIDPPRGEVHEVLRHTKVLVLLSERDGGWREQVGLPIVEALSHGCRIVTTTETGIAPWLLEHGHVVLSQPDRQSTTAAVRAALADTEPASSILRQLPAIDGRLHADTWLTRA</sequence>
<dbReference type="KEGG" id="nbe:Back2_13980"/>
<dbReference type="Proteomes" id="UP000271573">
    <property type="component" value="Chromosome"/>
</dbReference>
<dbReference type="SUPFAM" id="SSF53756">
    <property type="entry name" value="UDP-Glycosyltransferase/glycogen phosphorylase"/>
    <property type="match status" value="1"/>
</dbReference>
<proteinExistence type="predicted"/>
<organism evidence="3 4">
    <name type="scientific">Nocardioides baekrokdamisoli</name>
    <dbReference type="NCBI Taxonomy" id="1804624"/>
    <lineage>
        <taxon>Bacteria</taxon>
        <taxon>Bacillati</taxon>
        <taxon>Actinomycetota</taxon>
        <taxon>Actinomycetes</taxon>
        <taxon>Propionibacteriales</taxon>
        <taxon>Nocardioidaceae</taxon>
        <taxon>Nocardioides</taxon>
    </lineage>
</organism>
<protein>
    <recommendedName>
        <fullName evidence="5">Glycosyl transferase family 1 domain-containing protein</fullName>
    </recommendedName>
</protein>
<keyword evidence="4" id="KW-1185">Reference proteome</keyword>
<dbReference type="Gene3D" id="3.40.50.2000">
    <property type="entry name" value="Glycogen Phosphorylase B"/>
    <property type="match status" value="1"/>
</dbReference>
<dbReference type="PANTHER" id="PTHR12526">
    <property type="entry name" value="GLYCOSYLTRANSFERASE"/>
    <property type="match status" value="1"/>
</dbReference>
<gene>
    <name evidence="3" type="ORF">Back2_13980</name>
</gene>
<dbReference type="Pfam" id="PF13692">
    <property type="entry name" value="Glyco_trans_1_4"/>
    <property type="match status" value="1"/>
</dbReference>